<evidence type="ECO:0000256" key="1">
    <source>
        <dbReference type="SAM" id="MobiDB-lite"/>
    </source>
</evidence>
<accession>A0ABR1V1M5</accession>
<dbReference type="Proteomes" id="UP001446871">
    <property type="component" value="Unassembled WGS sequence"/>
</dbReference>
<reference evidence="3 4" key="1">
    <citation type="submission" date="2023-01" db="EMBL/GenBank/DDBJ databases">
        <title>Analysis of 21 Apiospora genomes using comparative genomics revels a genus with tremendous synthesis potential of carbohydrate active enzymes and secondary metabolites.</title>
        <authorList>
            <person name="Sorensen T."/>
        </authorList>
    </citation>
    <scope>NUCLEOTIDE SEQUENCE [LARGE SCALE GENOMIC DNA]</scope>
    <source>
        <strain evidence="3 4">CBS 83171</strain>
    </source>
</reference>
<protein>
    <submittedName>
        <fullName evidence="3">Uncharacterized protein</fullName>
    </submittedName>
</protein>
<evidence type="ECO:0000256" key="2">
    <source>
        <dbReference type="SAM" id="SignalP"/>
    </source>
</evidence>
<feature type="chain" id="PRO_5047363965" evidence="2">
    <location>
        <begin position="19"/>
        <end position="96"/>
    </location>
</feature>
<name>A0ABR1V1M5_9PEZI</name>
<keyword evidence="4" id="KW-1185">Reference proteome</keyword>
<feature type="signal peptide" evidence="2">
    <location>
        <begin position="1"/>
        <end position="18"/>
    </location>
</feature>
<comment type="caution">
    <text evidence="3">The sequence shown here is derived from an EMBL/GenBank/DDBJ whole genome shotgun (WGS) entry which is preliminary data.</text>
</comment>
<organism evidence="3 4">
    <name type="scientific">Apiospora saccharicola</name>
    <dbReference type="NCBI Taxonomy" id="335842"/>
    <lineage>
        <taxon>Eukaryota</taxon>
        <taxon>Fungi</taxon>
        <taxon>Dikarya</taxon>
        <taxon>Ascomycota</taxon>
        <taxon>Pezizomycotina</taxon>
        <taxon>Sordariomycetes</taxon>
        <taxon>Xylariomycetidae</taxon>
        <taxon>Amphisphaeriales</taxon>
        <taxon>Apiosporaceae</taxon>
        <taxon>Apiospora</taxon>
    </lineage>
</organism>
<gene>
    <name evidence="3" type="ORF">PG996_008843</name>
</gene>
<sequence length="96" mass="10335">MQFSTLILSLALGVLAYGQNTTATTVCDNNPSGSVFCGKNNMLLRCRDGQLLDEVPSNCRGSSGWRCVNETDPHSGLPSAGCYPDPTVRGEARRQR</sequence>
<feature type="region of interest" description="Disordered" evidence="1">
    <location>
        <begin position="73"/>
        <end position="96"/>
    </location>
</feature>
<keyword evidence="2" id="KW-0732">Signal</keyword>
<dbReference type="EMBL" id="JAQQWM010000005">
    <property type="protein sequence ID" value="KAK8064191.1"/>
    <property type="molecule type" value="Genomic_DNA"/>
</dbReference>
<proteinExistence type="predicted"/>
<evidence type="ECO:0000313" key="3">
    <source>
        <dbReference type="EMBL" id="KAK8064191.1"/>
    </source>
</evidence>
<evidence type="ECO:0000313" key="4">
    <source>
        <dbReference type="Proteomes" id="UP001446871"/>
    </source>
</evidence>